<keyword evidence="1" id="KW-0812">Transmembrane</keyword>
<evidence type="ECO:0000256" key="1">
    <source>
        <dbReference type="SAM" id="Phobius"/>
    </source>
</evidence>
<dbReference type="AlphaFoldDB" id="A0AAD8P165"/>
<evidence type="ECO:0000313" key="2">
    <source>
        <dbReference type="EMBL" id="KAK1429543.1"/>
    </source>
</evidence>
<feature type="transmembrane region" description="Helical" evidence="1">
    <location>
        <begin position="117"/>
        <end position="139"/>
    </location>
</feature>
<comment type="caution">
    <text evidence="2">The sequence shown here is derived from an EMBL/GenBank/DDBJ whole genome shotgun (WGS) entry which is preliminary data.</text>
</comment>
<protein>
    <submittedName>
        <fullName evidence="2">Uncharacterized protein</fullName>
    </submittedName>
</protein>
<reference evidence="2" key="1">
    <citation type="journal article" date="2023" name="bioRxiv">
        <title>Improved chromosome-level genome assembly for marigold (Tagetes erecta).</title>
        <authorList>
            <person name="Jiang F."/>
            <person name="Yuan L."/>
            <person name="Wang S."/>
            <person name="Wang H."/>
            <person name="Xu D."/>
            <person name="Wang A."/>
            <person name="Fan W."/>
        </authorList>
    </citation>
    <scope>NUCLEOTIDE SEQUENCE</scope>
    <source>
        <strain evidence="2">WSJ</strain>
        <tissue evidence="2">Leaf</tissue>
    </source>
</reference>
<gene>
    <name evidence="2" type="ORF">QVD17_11754</name>
</gene>
<organism evidence="2 3">
    <name type="scientific">Tagetes erecta</name>
    <name type="common">African marigold</name>
    <dbReference type="NCBI Taxonomy" id="13708"/>
    <lineage>
        <taxon>Eukaryota</taxon>
        <taxon>Viridiplantae</taxon>
        <taxon>Streptophyta</taxon>
        <taxon>Embryophyta</taxon>
        <taxon>Tracheophyta</taxon>
        <taxon>Spermatophyta</taxon>
        <taxon>Magnoliopsida</taxon>
        <taxon>eudicotyledons</taxon>
        <taxon>Gunneridae</taxon>
        <taxon>Pentapetalae</taxon>
        <taxon>asterids</taxon>
        <taxon>campanulids</taxon>
        <taxon>Asterales</taxon>
        <taxon>Asteraceae</taxon>
        <taxon>Asteroideae</taxon>
        <taxon>Heliantheae alliance</taxon>
        <taxon>Tageteae</taxon>
        <taxon>Tagetes</taxon>
    </lineage>
</organism>
<evidence type="ECO:0000313" key="3">
    <source>
        <dbReference type="Proteomes" id="UP001229421"/>
    </source>
</evidence>
<name>A0AAD8P165_TARER</name>
<dbReference type="Proteomes" id="UP001229421">
    <property type="component" value="Unassembled WGS sequence"/>
</dbReference>
<accession>A0AAD8P165</accession>
<keyword evidence="3" id="KW-1185">Reference proteome</keyword>
<proteinExistence type="predicted"/>
<keyword evidence="1" id="KW-1133">Transmembrane helix</keyword>
<keyword evidence="1" id="KW-0472">Membrane</keyword>
<sequence>MLNLISMLPPFNYQVVLSSSTLRFVTPLKTSIGEPSILQSMMSIFGWIACTFENYKQLRNWLTFVSSKQTPLHINKVLHVSIGSLWVLHVLILRVLCFRCCLGVVVSDFASRLGHGLFLLLALGDCDLVLFVLVLCLSIKFTCFTKSYRN</sequence>
<feature type="transmembrane region" description="Helical" evidence="1">
    <location>
        <begin position="77"/>
        <end position="105"/>
    </location>
</feature>
<dbReference type="EMBL" id="JAUHHV010000003">
    <property type="protein sequence ID" value="KAK1429543.1"/>
    <property type="molecule type" value="Genomic_DNA"/>
</dbReference>